<dbReference type="NCBIfam" id="NF005306">
    <property type="entry name" value="PRK06837.1"/>
    <property type="match status" value="1"/>
</dbReference>
<dbReference type="PANTHER" id="PTHR43808">
    <property type="entry name" value="ACETYLORNITHINE DEACETYLASE"/>
    <property type="match status" value="1"/>
</dbReference>
<evidence type="ECO:0000313" key="10">
    <source>
        <dbReference type="Proteomes" id="UP000198584"/>
    </source>
</evidence>
<evidence type="ECO:0000256" key="4">
    <source>
        <dbReference type="ARBA" id="ARBA00022723"/>
    </source>
</evidence>
<keyword evidence="5" id="KW-0378">Hydrolase</keyword>
<evidence type="ECO:0000256" key="5">
    <source>
        <dbReference type="ARBA" id="ARBA00022801"/>
    </source>
</evidence>
<dbReference type="InterPro" id="IPR050072">
    <property type="entry name" value="Peptidase_M20A"/>
</dbReference>
<keyword evidence="6" id="KW-0862">Zinc</keyword>
<evidence type="ECO:0000259" key="8">
    <source>
        <dbReference type="Pfam" id="PF07687"/>
    </source>
</evidence>
<dbReference type="SUPFAM" id="SSF53187">
    <property type="entry name" value="Zn-dependent exopeptidases"/>
    <property type="match status" value="1"/>
</dbReference>
<dbReference type="Pfam" id="PF07687">
    <property type="entry name" value="M20_dimer"/>
    <property type="match status" value="1"/>
</dbReference>
<dbReference type="EMBL" id="FNQR01000003">
    <property type="protein sequence ID" value="SEA24159.1"/>
    <property type="molecule type" value="Genomic_DNA"/>
</dbReference>
<dbReference type="InterPro" id="IPR010182">
    <property type="entry name" value="ArgE/DapE"/>
</dbReference>
<keyword evidence="4" id="KW-0479">Metal-binding</keyword>
<gene>
    <name evidence="9" type="ORF">SAMN05421743_103276</name>
</gene>
<dbReference type="NCBIfam" id="TIGR01910">
    <property type="entry name" value="DapE-ArgE"/>
    <property type="match status" value="1"/>
</dbReference>
<evidence type="ECO:0000256" key="2">
    <source>
        <dbReference type="ARBA" id="ARBA00001947"/>
    </source>
</evidence>
<evidence type="ECO:0000256" key="7">
    <source>
        <dbReference type="ARBA" id="ARBA00023285"/>
    </source>
</evidence>
<sequence length="431" mass="47607">MREQLAQLKENIKSEVHQWLTDHQEEGINLLQSLVQADSTQGNEAEAQQIVIDTLNELGLDVDRWDPDGESLSKHPYFASSRDNFNGSPNVVGVQKGTGDGRSIIFNGHIDVVPAGDREQWDFDPYSGKVVDGKMYGRGVTDMKGGNVAMLLAIKALQNIGIQLKGDVIFQSVVEEESGGSGTLAAVLKGYKADAAIIPEPTNMKVFPKQQGSMWFRVHVKGRSAHGGTRYQGVSAIEKSLAVVDHIRQLEKKRNDRISDPLYQNIPIPIPINVGKIEGGDWPSSVADLVKIEGRMGISPEETMENAKAEMEEWLEKLKEVNPWFEESPVRLEWFGARWLPGSIDLEHKLMNTLVSTYRDVLDEEPIVEASPWGTDGGLLTEVGSTPSLVFGPGVTGMAHFPNEYIELDKVFEVAEIMALTLVDWCGIEES</sequence>
<organism evidence="9 10">
    <name type="scientific">Thalassobacillus cyri</name>
    <dbReference type="NCBI Taxonomy" id="571932"/>
    <lineage>
        <taxon>Bacteria</taxon>
        <taxon>Bacillati</taxon>
        <taxon>Bacillota</taxon>
        <taxon>Bacilli</taxon>
        <taxon>Bacillales</taxon>
        <taxon>Bacillaceae</taxon>
        <taxon>Thalassobacillus</taxon>
    </lineage>
</organism>
<evidence type="ECO:0000256" key="6">
    <source>
        <dbReference type="ARBA" id="ARBA00022833"/>
    </source>
</evidence>
<dbReference type="AlphaFoldDB" id="A0A1H3ZK61"/>
<evidence type="ECO:0000313" key="9">
    <source>
        <dbReference type="EMBL" id="SEA24159.1"/>
    </source>
</evidence>
<feature type="domain" description="Peptidase M20 dimerisation" evidence="8">
    <location>
        <begin position="210"/>
        <end position="319"/>
    </location>
</feature>
<keyword evidence="10" id="KW-1185">Reference proteome</keyword>
<protein>
    <submittedName>
        <fullName evidence="9">Acetylornithine deacetylase</fullName>
    </submittedName>
</protein>
<dbReference type="Gene3D" id="3.40.630.10">
    <property type="entry name" value="Zn peptidases"/>
    <property type="match status" value="1"/>
</dbReference>
<dbReference type="Pfam" id="PF01546">
    <property type="entry name" value="Peptidase_M20"/>
    <property type="match status" value="1"/>
</dbReference>
<keyword evidence="7" id="KW-0170">Cobalt</keyword>
<dbReference type="GO" id="GO:0046872">
    <property type="term" value="F:metal ion binding"/>
    <property type="evidence" value="ECO:0007669"/>
    <property type="project" value="UniProtKB-KW"/>
</dbReference>
<accession>A0A1H3ZK61</accession>
<comment type="similarity">
    <text evidence="3">Belongs to the peptidase M20A family.</text>
</comment>
<comment type="cofactor">
    <cofactor evidence="1">
        <name>Co(2+)</name>
        <dbReference type="ChEBI" id="CHEBI:48828"/>
    </cofactor>
</comment>
<proteinExistence type="inferred from homology"/>
<evidence type="ECO:0000256" key="1">
    <source>
        <dbReference type="ARBA" id="ARBA00001941"/>
    </source>
</evidence>
<dbReference type="SUPFAM" id="SSF55031">
    <property type="entry name" value="Bacterial exopeptidase dimerisation domain"/>
    <property type="match status" value="1"/>
</dbReference>
<comment type="cofactor">
    <cofactor evidence="2">
        <name>Zn(2+)</name>
        <dbReference type="ChEBI" id="CHEBI:29105"/>
    </cofactor>
</comment>
<dbReference type="InterPro" id="IPR011650">
    <property type="entry name" value="Peptidase_M20_dimer"/>
</dbReference>
<dbReference type="InterPro" id="IPR002933">
    <property type="entry name" value="Peptidase_M20"/>
</dbReference>
<dbReference type="Proteomes" id="UP000198584">
    <property type="component" value="Unassembled WGS sequence"/>
</dbReference>
<dbReference type="STRING" id="571932.SAMN05421743_103276"/>
<dbReference type="Gene3D" id="3.30.70.360">
    <property type="match status" value="1"/>
</dbReference>
<reference evidence="9 10" key="1">
    <citation type="submission" date="2016-10" db="EMBL/GenBank/DDBJ databases">
        <authorList>
            <person name="de Groot N.N."/>
        </authorList>
    </citation>
    <scope>NUCLEOTIDE SEQUENCE [LARGE SCALE GENOMIC DNA]</scope>
    <source>
        <strain evidence="9 10">CCM7597</strain>
    </source>
</reference>
<dbReference type="InterPro" id="IPR036264">
    <property type="entry name" value="Bact_exopeptidase_dim_dom"/>
</dbReference>
<dbReference type="PANTHER" id="PTHR43808:SF25">
    <property type="entry name" value="PEPTIDASE M20 DIMERISATION DOMAIN-CONTAINING PROTEIN"/>
    <property type="match status" value="1"/>
</dbReference>
<dbReference type="NCBIfam" id="NF005373">
    <property type="entry name" value="PRK06915.1"/>
    <property type="match status" value="1"/>
</dbReference>
<name>A0A1H3ZK61_9BACI</name>
<dbReference type="GO" id="GO:0016787">
    <property type="term" value="F:hydrolase activity"/>
    <property type="evidence" value="ECO:0007669"/>
    <property type="project" value="UniProtKB-KW"/>
</dbReference>
<evidence type="ECO:0000256" key="3">
    <source>
        <dbReference type="ARBA" id="ARBA00006247"/>
    </source>
</evidence>